<accession>A0A420IZ15</accession>
<dbReference type="AlphaFoldDB" id="A0A420IZ15"/>
<dbReference type="STRING" id="62708.A0A420IZ15"/>
<dbReference type="EMBL" id="MCBQ01005174">
    <property type="protein sequence ID" value="RKF79811.1"/>
    <property type="molecule type" value="Genomic_DNA"/>
</dbReference>
<proteinExistence type="predicted"/>
<reference evidence="1 2" key="1">
    <citation type="journal article" date="2018" name="BMC Genomics">
        <title>Comparative genome analyses reveal sequence features reflecting distinct modes of host-adaptation between dicot and monocot powdery mildew.</title>
        <authorList>
            <person name="Wu Y."/>
            <person name="Ma X."/>
            <person name="Pan Z."/>
            <person name="Kale S.D."/>
            <person name="Song Y."/>
            <person name="King H."/>
            <person name="Zhang Q."/>
            <person name="Presley C."/>
            <person name="Deng X."/>
            <person name="Wei C.I."/>
            <person name="Xiao S."/>
        </authorList>
    </citation>
    <scope>NUCLEOTIDE SEQUENCE [LARGE SCALE GENOMIC DNA]</scope>
    <source>
        <strain evidence="1">UMSG3</strain>
    </source>
</reference>
<gene>
    <name evidence="1" type="ORF">GcM3_051030</name>
</gene>
<evidence type="ECO:0008006" key="3">
    <source>
        <dbReference type="Google" id="ProtNLM"/>
    </source>
</evidence>
<name>A0A420IZ15_9PEZI</name>
<comment type="caution">
    <text evidence="1">The sequence shown here is derived from an EMBL/GenBank/DDBJ whole genome shotgun (WGS) entry which is preliminary data.</text>
</comment>
<protein>
    <recommendedName>
        <fullName evidence="3">DDE-1 domain-containing protein</fullName>
    </recommendedName>
</protein>
<organism evidence="1 2">
    <name type="scientific">Golovinomyces cichoracearum</name>
    <dbReference type="NCBI Taxonomy" id="62708"/>
    <lineage>
        <taxon>Eukaryota</taxon>
        <taxon>Fungi</taxon>
        <taxon>Dikarya</taxon>
        <taxon>Ascomycota</taxon>
        <taxon>Pezizomycotina</taxon>
        <taxon>Leotiomycetes</taxon>
        <taxon>Erysiphales</taxon>
        <taxon>Erysiphaceae</taxon>
        <taxon>Golovinomyces</taxon>
    </lineage>
</organism>
<dbReference type="Proteomes" id="UP000283383">
    <property type="component" value="Unassembled WGS sequence"/>
</dbReference>
<keyword evidence="2" id="KW-1185">Reference proteome</keyword>
<evidence type="ECO:0000313" key="2">
    <source>
        <dbReference type="Proteomes" id="UP000283383"/>
    </source>
</evidence>
<sequence>MESWYKELTQTGEELFLLSNSGYTNDQLVLRWLEHFIKCSGTGMRTSSPDLPPVVLFCDNLSSHCTDDFDVLAKQYGIVV</sequence>
<evidence type="ECO:0000313" key="1">
    <source>
        <dbReference type="EMBL" id="RKF79811.1"/>
    </source>
</evidence>